<evidence type="ECO:0000313" key="1">
    <source>
        <dbReference type="EMBL" id="KAI3689607.1"/>
    </source>
</evidence>
<gene>
    <name evidence="1" type="ORF">L2E82_47570</name>
</gene>
<comment type="caution">
    <text evidence="1">The sequence shown here is derived from an EMBL/GenBank/DDBJ whole genome shotgun (WGS) entry which is preliminary data.</text>
</comment>
<dbReference type="EMBL" id="CM042017">
    <property type="protein sequence ID" value="KAI3689607.1"/>
    <property type="molecule type" value="Genomic_DNA"/>
</dbReference>
<reference evidence="1 2" key="2">
    <citation type="journal article" date="2022" name="Mol. Ecol. Resour.">
        <title>The genomes of chicory, endive, great burdock and yacon provide insights into Asteraceae paleo-polyploidization history and plant inulin production.</title>
        <authorList>
            <person name="Fan W."/>
            <person name="Wang S."/>
            <person name="Wang H."/>
            <person name="Wang A."/>
            <person name="Jiang F."/>
            <person name="Liu H."/>
            <person name="Zhao H."/>
            <person name="Xu D."/>
            <person name="Zhang Y."/>
        </authorList>
    </citation>
    <scope>NUCLEOTIDE SEQUENCE [LARGE SCALE GENOMIC DNA]</scope>
    <source>
        <strain evidence="2">cv. Punajuju</strain>
        <tissue evidence="1">Leaves</tissue>
    </source>
</reference>
<reference evidence="2" key="1">
    <citation type="journal article" date="2022" name="Mol. Ecol. Resour.">
        <title>The genomes of chicory, endive, great burdock and yacon provide insights into Asteraceae palaeo-polyploidization history and plant inulin production.</title>
        <authorList>
            <person name="Fan W."/>
            <person name="Wang S."/>
            <person name="Wang H."/>
            <person name="Wang A."/>
            <person name="Jiang F."/>
            <person name="Liu H."/>
            <person name="Zhao H."/>
            <person name="Xu D."/>
            <person name="Zhang Y."/>
        </authorList>
    </citation>
    <scope>NUCLEOTIDE SEQUENCE [LARGE SCALE GENOMIC DNA]</scope>
    <source>
        <strain evidence="2">cv. Punajuju</strain>
    </source>
</reference>
<evidence type="ECO:0000313" key="2">
    <source>
        <dbReference type="Proteomes" id="UP001055811"/>
    </source>
</evidence>
<proteinExistence type="predicted"/>
<keyword evidence="2" id="KW-1185">Reference proteome</keyword>
<protein>
    <submittedName>
        <fullName evidence="1">Uncharacterized protein</fullName>
    </submittedName>
</protein>
<accession>A0ACB8YWE3</accession>
<organism evidence="1 2">
    <name type="scientific">Cichorium intybus</name>
    <name type="common">Chicory</name>
    <dbReference type="NCBI Taxonomy" id="13427"/>
    <lineage>
        <taxon>Eukaryota</taxon>
        <taxon>Viridiplantae</taxon>
        <taxon>Streptophyta</taxon>
        <taxon>Embryophyta</taxon>
        <taxon>Tracheophyta</taxon>
        <taxon>Spermatophyta</taxon>
        <taxon>Magnoliopsida</taxon>
        <taxon>eudicotyledons</taxon>
        <taxon>Gunneridae</taxon>
        <taxon>Pentapetalae</taxon>
        <taxon>asterids</taxon>
        <taxon>campanulids</taxon>
        <taxon>Asterales</taxon>
        <taxon>Asteraceae</taxon>
        <taxon>Cichorioideae</taxon>
        <taxon>Cichorieae</taxon>
        <taxon>Cichoriinae</taxon>
        <taxon>Cichorium</taxon>
    </lineage>
</organism>
<dbReference type="Proteomes" id="UP001055811">
    <property type="component" value="Linkage Group LG09"/>
</dbReference>
<sequence length="185" mass="19954">MEAKVVVVSGIVLVLGIISVVAGFAAETTRIRESEVLITRFSCVYPSTPTPRLGILALTCTIITRIILLMVVGCCCRRSGSTSTQIYSFINILSWTMSVVAVILFLAGVVLNNRKSGQQEYNGMLTCYVVKPGIFAARAIISFFSTFFGIVSYFAVSSSTQTTSQLDIELPVAADVDVEKSPVHP</sequence>
<name>A0ACB8YWE3_CICIN</name>